<organism evidence="2 3">
    <name type="scientific">Microvirga puerhi</name>
    <dbReference type="NCBI Taxonomy" id="2876078"/>
    <lineage>
        <taxon>Bacteria</taxon>
        <taxon>Pseudomonadati</taxon>
        <taxon>Pseudomonadota</taxon>
        <taxon>Alphaproteobacteria</taxon>
        <taxon>Hyphomicrobiales</taxon>
        <taxon>Methylobacteriaceae</taxon>
        <taxon>Microvirga</taxon>
    </lineage>
</organism>
<keyword evidence="1" id="KW-0812">Transmembrane</keyword>
<reference evidence="2 3" key="1">
    <citation type="submission" date="2021-09" db="EMBL/GenBank/DDBJ databases">
        <title>The complete genome sequence of a new microorganism.</title>
        <authorList>
            <person name="Zi Z."/>
        </authorList>
    </citation>
    <scope>NUCLEOTIDE SEQUENCE [LARGE SCALE GENOMIC DNA]</scope>
    <source>
        <strain evidence="2 3">WGZ8</strain>
    </source>
</reference>
<keyword evidence="3" id="KW-1185">Reference proteome</keyword>
<feature type="transmembrane region" description="Helical" evidence="1">
    <location>
        <begin position="94"/>
        <end position="113"/>
    </location>
</feature>
<evidence type="ECO:0000313" key="3">
    <source>
        <dbReference type="Proteomes" id="UP000704176"/>
    </source>
</evidence>
<gene>
    <name evidence="2" type="ORF">K9B37_22940</name>
</gene>
<name>A0ABS7VU82_9HYPH</name>
<evidence type="ECO:0000313" key="2">
    <source>
        <dbReference type="EMBL" id="MBZ6079115.1"/>
    </source>
</evidence>
<proteinExistence type="predicted"/>
<feature type="transmembrane region" description="Helical" evidence="1">
    <location>
        <begin position="119"/>
        <end position="140"/>
    </location>
</feature>
<dbReference type="RefSeq" id="WP_224315868.1">
    <property type="nucleotide sequence ID" value="NZ_JAIRBM010000027.1"/>
</dbReference>
<dbReference type="EMBL" id="JAIRBM010000027">
    <property type="protein sequence ID" value="MBZ6079115.1"/>
    <property type="molecule type" value="Genomic_DNA"/>
</dbReference>
<feature type="transmembrane region" description="Helical" evidence="1">
    <location>
        <begin position="61"/>
        <end position="82"/>
    </location>
</feature>
<keyword evidence="1" id="KW-0472">Membrane</keyword>
<protein>
    <recommendedName>
        <fullName evidence="4">Histidine kinase N-terminal 7TM region domain-containing protein</fullName>
    </recommendedName>
</protein>
<comment type="caution">
    <text evidence="2">The sequence shown here is derived from an EMBL/GenBank/DDBJ whole genome shotgun (WGS) entry which is preliminary data.</text>
</comment>
<accession>A0ABS7VU82</accession>
<evidence type="ECO:0008006" key="4">
    <source>
        <dbReference type="Google" id="ProtNLM"/>
    </source>
</evidence>
<sequence>MLNARQIVSLITPAIFLLFSASFLVAWLVDRERKRILLFSVSLLLYGAAAVYQIMGIPADFGLSAMISASIYVVSSSFLVEGILRRIGKRYHQLLHVLFFITIRTGIYFYYYVDRSLKTRIYILNFGIGAFFVVTAMRVLDLRSGKLPDRILFGSFGRSRCSSSVGRC</sequence>
<feature type="transmembrane region" description="Helical" evidence="1">
    <location>
        <begin position="6"/>
        <end position="29"/>
    </location>
</feature>
<evidence type="ECO:0000256" key="1">
    <source>
        <dbReference type="SAM" id="Phobius"/>
    </source>
</evidence>
<keyword evidence="1" id="KW-1133">Transmembrane helix</keyword>
<dbReference type="Proteomes" id="UP000704176">
    <property type="component" value="Unassembled WGS sequence"/>
</dbReference>
<feature type="transmembrane region" description="Helical" evidence="1">
    <location>
        <begin position="36"/>
        <end position="55"/>
    </location>
</feature>